<evidence type="ECO:0008006" key="3">
    <source>
        <dbReference type="Google" id="ProtNLM"/>
    </source>
</evidence>
<protein>
    <recommendedName>
        <fullName evidence="3">YacP-like NYN domain-containing protein</fullName>
    </recommendedName>
</protein>
<dbReference type="PANTHER" id="PTHR34547">
    <property type="entry name" value="YACP-LIKE NYN DOMAIN PROTEIN"/>
    <property type="match status" value="1"/>
</dbReference>
<organism evidence="1 2">
    <name type="scientific">Allisonella histaminiformans</name>
    <dbReference type="NCBI Taxonomy" id="209880"/>
    <lineage>
        <taxon>Bacteria</taxon>
        <taxon>Bacillati</taxon>
        <taxon>Bacillota</taxon>
        <taxon>Negativicutes</taxon>
        <taxon>Veillonellales</taxon>
        <taxon>Veillonellaceae</taxon>
        <taxon>Allisonella</taxon>
    </lineage>
</organism>
<dbReference type="AlphaFoldDB" id="A0A1G5VXX1"/>
<dbReference type="EMBL" id="FMXA01000011">
    <property type="protein sequence ID" value="SDA50703.1"/>
    <property type="molecule type" value="Genomic_DNA"/>
</dbReference>
<dbReference type="OrthoDB" id="9792160at2"/>
<reference evidence="1 2" key="1">
    <citation type="submission" date="2016-10" db="EMBL/GenBank/DDBJ databases">
        <authorList>
            <person name="de Groot N.N."/>
        </authorList>
    </citation>
    <scope>NUCLEOTIDE SEQUENCE [LARGE SCALE GENOMIC DNA]</scope>
    <source>
        <strain evidence="1 2">DSM 15230</strain>
    </source>
</reference>
<dbReference type="RefSeq" id="WP_091364462.1">
    <property type="nucleotide sequence ID" value="NZ_FMXA01000011.1"/>
</dbReference>
<gene>
    <name evidence="1" type="ORF">SAMN02910343_00979</name>
</gene>
<sequence length="169" mass="19653">MRDLYLIDGYNVIFWVPGEYSTSDLESSRKKLMDRLQDYGAHRDVEIIVVFDGQGESKKVRIDTVTPLFHIVFTPRHMTADSYIEKESYKRRDEFRHVYVVTSDGSEQNVALGNGAFRIPVNELIKQLDNDKKEQHIVIRNNNNSNLRSELGRTLPKDVVDKLNRLRQG</sequence>
<keyword evidence="2" id="KW-1185">Reference proteome</keyword>
<dbReference type="InterPro" id="IPR010298">
    <property type="entry name" value="YacP-like"/>
</dbReference>
<dbReference type="STRING" id="209880.SAMN02910343_00979"/>
<proteinExistence type="predicted"/>
<accession>A0A1G5VXX1</accession>
<dbReference type="PANTHER" id="PTHR34547:SF1">
    <property type="entry name" value="YACP-LIKE NYN DOMAIN PROTEIN"/>
    <property type="match status" value="1"/>
</dbReference>
<dbReference type="CDD" id="cd10912">
    <property type="entry name" value="PIN_YacP-like"/>
    <property type="match status" value="1"/>
</dbReference>
<dbReference type="GeneID" id="87756007"/>
<dbReference type="Proteomes" id="UP000199689">
    <property type="component" value="Unassembled WGS sequence"/>
</dbReference>
<name>A0A1G5VXX1_9FIRM</name>
<dbReference type="Pfam" id="PF05991">
    <property type="entry name" value="NYN_YacP"/>
    <property type="match status" value="1"/>
</dbReference>
<evidence type="ECO:0000313" key="1">
    <source>
        <dbReference type="EMBL" id="SDA50703.1"/>
    </source>
</evidence>
<evidence type="ECO:0000313" key="2">
    <source>
        <dbReference type="Proteomes" id="UP000199689"/>
    </source>
</evidence>